<comment type="subcellular location">
    <subcellularLocation>
        <location evidence="8">Cell membrane</location>
        <topology evidence="8">Multi-pass membrane protein</topology>
    </subcellularLocation>
</comment>
<evidence type="ECO:0000256" key="7">
    <source>
        <dbReference type="ARBA" id="ARBA00023211"/>
    </source>
</evidence>
<feature type="transmembrane region" description="Helical" evidence="8">
    <location>
        <begin position="40"/>
        <end position="65"/>
    </location>
</feature>
<dbReference type="Proteomes" id="UP000184603">
    <property type="component" value="Unassembled WGS sequence"/>
</dbReference>
<dbReference type="RefSeq" id="WP_073617114.1">
    <property type="nucleotide sequence ID" value="NZ_FRFE01000060.1"/>
</dbReference>
<evidence type="ECO:0000256" key="6">
    <source>
        <dbReference type="ARBA" id="ARBA00023136"/>
    </source>
</evidence>
<dbReference type="GO" id="GO:0005886">
    <property type="term" value="C:plasma membrane"/>
    <property type="evidence" value="ECO:0007669"/>
    <property type="project" value="UniProtKB-SubCell"/>
</dbReference>
<comment type="function">
    <text evidence="8">Probably functions as a manganese efflux pump.</text>
</comment>
<evidence type="ECO:0000256" key="4">
    <source>
        <dbReference type="ARBA" id="ARBA00022989"/>
    </source>
</evidence>
<keyword evidence="7 8" id="KW-0464">Manganese</keyword>
<evidence type="ECO:0000256" key="8">
    <source>
        <dbReference type="HAMAP-Rule" id="MF_01521"/>
    </source>
</evidence>
<gene>
    <name evidence="8" type="primary">mntP</name>
    <name evidence="9" type="ORF">SAMN02745220_05184</name>
</gene>
<proteinExistence type="inferred from homology"/>
<feature type="transmembrane region" description="Helical" evidence="8">
    <location>
        <begin position="166"/>
        <end position="184"/>
    </location>
</feature>
<dbReference type="AlphaFoldDB" id="A0A1M7YLK8"/>
<dbReference type="PANTHER" id="PTHR35529:SF1">
    <property type="entry name" value="MANGANESE EFFLUX PUMP MNTP-RELATED"/>
    <property type="match status" value="1"/>
</dbReference>
<evidence type="ECO:0000256" key="5">
    <source>
        <dbReference type="ARBA" id="ARBA00023065"/>
    </source>
</evidence>
<sequence length="193" mass="20427">MNLLNILGIAVALAMDAFAVAIATGVNLKSVSFRQTFRLSWHFGLFQAMMPVIGWAFGATVSSFVEAYDHWLAFALLVLVGGNMMRGAFAHAEEEKPFKDATRGMTLVMLSVATSIDALAVGFSMSLLKISIITPALIIGIVAGLFTIIGLHLGKFAASFDKVSPVAEAVGGLVLLGIGTNILLDHGVFHSFV</sequence>
<evidence type="ECO:0000313" key="9">
    <source>
        <dbReference type="EMBL" id="SHO53523.1"/>
    </source>
</evidence>
<organism evidence="9 10">
    <name type="scientific">Desulfopila aestuarii DSM 18488</name>
    <dbReference type="NCBI Taxonomy" id="1121416"/>
    <lineage>
        <taxon>Bacteria</taxon>
        <taxon>Pseudomonadati</taxon>
        <taxon>Thermodesulfobacteriota</taxon>
        <taxon>Desulfobulbia</taxon>
        <taxon>Desulfobulbales</taxon>
        <taxon>Desulfocapsaceae</taxon>
        <taxon>Desulfopila</taxon>
    </lineage>
</organism>
<evidence type="ECO:0000256" key="3">
    <source>
        <dbReference type="ARBA" id="ARBA00022692"/>
    </source>
</evidence>
<dbReference type="InterPro" id="IPR003810">
    <property type="entry name" value="Mntp/YtaF"/>
</dbReference>
<protein>
    <recommendedName>
        <fullName evidence="8">Putative manganese efflux pump MntP</fullName>
    </recommendedName>
</protein>
<evidence type="ECO:0000256" key="1">
    <source>
        <dbReference type="ARBA" id="ARBA00022448"/>
    </source>
</evidence>
<dbReference type="Pfam" id="PF02659">
    <property type="entry name" value="Mntp"/>
    <property type="match status" value="1"/>
</dbReference>
<keyword evidence="10" id="KW-1185">Reference proteome</keyword>
<dbReference type="EMBL" id="FRFE01000060">
    <property type="protein sequence ID" value="SHO53523.1"/>
    <property type="molecule type" value="Genomic_DNA"/>
</dbReference>
<keyword evidence="4 8" id="KW-1133">Transmembrane helix</keyword>
<dbReference type="STRING" id="1121416.SAMN02745220_05184"/>
<name>A0A1M7YLK8_9BACT</name>
<reference evidence="9 10" key="1">
    <citation type="submission" date="2016-12" db="EMBL/GenBank/DDBJ databases">
        <authorList>
            <person name="Song W.-J."/>
            <person name="Kurnit D.M."/>
        </authorList>
    </citation>
    <scope>NUCLEOTIDE SEQUENCE [LARGE SCALE GENOMIC DNA]</scope>
    <source>
        <strain evidence="9 10">DSM 18488</strain>
    </source>
</reference>
<dbReference type="InterPro" id="IPR022929">
    <property type="entry name" value="Put_MntP"/>
</dbReference>
<keyword evidence="1 8" id="KW-0813">Transport</keyword>
<keyword evidence="6 8" id="KW-0472">Membrane</keyword>
<feature type="transmembrane region" description="Helical" evidence="8">
    <location>
        <begin position="132"/>
        <end position="154"/>
    </location>
</feature>
<dbReference type="OrthoDB" id="9811590at2"/>
<comment type="similarity">
    <text evidence="8">Belongs to the MntP (TC 9.B.29) family.</text>
</comment>
<feature type="transmembrane region" description="Helical" evidence="8">
    <location>
        <begin position="6"/>
        <end position="28"/>
    </location>
</feature>
<keyword evidence="5 8" id="KW-0406">Ion transport</keyword>
<dbReference type="GO" id="GO:0005384">
    <property type="term" value="F:manganese ion transmembrane transporter activity"/>
    <property type="evidence" value="ECO:0007669"/>
    <property type="project" value="UniProtKB-UniRule"/>
</dbReference>
<accession>A0A1M7YLK8</accession>
<feature type="transmembrane region" description="Helical" evidence="8">
    <location>
        <begin position="71"/>
        <end position="92"/>
    </location>
</feature>
<evidence type="ECO:0000313" key="10">
    <source>
        <dbReference type="Proteomes" id="UP000184603"/>
    </source>
</evidence>
<dbReference type="HAMAP" id="MF_01521">
    <property type="entry name" value="MntP_pump"/>
    <property type="match status" value="1"/>
</dbReference>
<dbReference type="PANTHER" id="PTHR35529">
    <property type="entry name" value="MANGANESE EFFLUX PUMP MNTP-RELATED"/>
    <property type="match status" value="1"/>
</dbReference>
<evidence type="ECO:0000256" key="2">
    <source>
        <dbReference type="ARBA" id="ARBA00022475"/>
    </source>
</evidence>
<keyword evidence="3 8" id="KW-0812">Transmembrane</keyword>
<keyword evidence="2 8" id="KW-1003">Cell membrane</keyword>
<feature type="transmembrane region" description="Helical" evidence="8">
    <location>
        <begin position="104"/>
        <end position="126"/>
    </location>
</feature>